<protein>
    <submittedName>
        <fullName evidence="1">Uncharacterized protein</fullName>
    </submittedName>
</protein>
<reference evidence="1" key="1">
    <citation type="submission" date="2021-10" db="EMBL/GenBank/DDBJ databases">
        <title>Melipona bicolor Genome sequencing and assembly.</title>
        <authorList>
            <person name="Araujo N.S."/>
            <person name="Arias M.C."/>
        </authorList>
    </citation>
    <scope>NUCLEOTIDE SEQUENCE</scope>
    <source>
        <strain evidence="1">USP_2M_L1-L4_2017</strain>
        <tissue evidence="1">Whole body</tissue>
    </source>
</reference>
<dbReference type="EMBL" id="JAHYIQ010000018">
    <property type="protein sequence ID" value="KAK1124245.1"/>
    <property type="molecule type" value="Genomic_DNA"/>
</dbReference>
<dbReference type="Proteomes" id="UP001177670">
    <property type="component" value="Unassembled WGS sequence"/>
</dbReference>
<keyword evidence="2" id="KW-1185">Reference proteome</keyword>
<evidence type="ECO:0000313" key="1">
    <source>
        <dbReference type="EMBL" id="KAK1124245.1"/>
    </source>
</evidence>
<name>A0AA40KKX3_9HYME</name>
<proteinExistence type="predicted"/>
<sequence length="76" mass="8834">MTISTADKMGNTRSQPYQQRKSPYLFYLIHRTWSIVTDHRKEHGRSDDIDGETDLSSRCSGCNRCDFGQDSLTFDR</sequence>
<organism evidence="1 2">
    <name type="scientific">Melipona bicolor</name>
    <dbReference type="NCBI Taxonomy" id="60889"/>
    <lineage>
        <taxon>Eukaryota</taxon>
        <taxon>Metazoa</taxon>
        <taxon>Ecdysozoa</taxon>
        <taxon>Arthropoda</taxon>
        <taxon>Hexapoda</taxon>
        <taxon>Insecta</taxon>
        <taxon>Pterygota</taxon>
        <taxon>Neoptera</taxon>
        <taxon>Endopterygota</taxon>
        <taxon>Hymenoptera</taxon>
        <taxon>Apocrita</taxon>
        <taxon>Aculeata</taxon>
        <taxon>Apoidea</taxon>
        <taxon>Anthophila</taxon>
        <taxon>Apidae</taxon>
        <taxon>Melipona</taxon>
    </lineage>
</organism>
<dbReference type="AlphaFoldDB" id="A0AA40KKX3"/>
<accession>A0AA40KKX3</accession>
<comment type="caution">
    <text evidence="1">The sequence shown here is derived from an EMBL/GenBank/DDBJ whole genome shotgun (WGS) entry which is preliminary data.</text>
</comment>
<gene>
    <name evidence="1" type="ORF">K0M31_006621</name>
</gene>
<evidence type="ECO:0000313" key="2">
    <source>
        <dbReference type="Proteomes" id="UP001177670"/>
    </source>
</evidence>